<keyword evidence="2 5" id="KW-0812">Transmembrane</keyword>
<sequence>MDHTQTFRSLLSPAQLQYLSTTTPVYYTPRPSLVPWLPDYYFALAAPVIVYWVASLFFHVLDTSDWKWLDKYRLHDSAEMKARNLATRMQVIRAVLFQHFVQTVAGIWWMEVSVAGADVDHVGAMEHLARTLMFVARWTLGEKTSGRMLETNGAEILYWLYWWAIPATKLLLGMFIIDTWQYFLHRGMHSHPYLYKKIHSVHHRLYVPYAFGALYNHPLEGFLLDSVGAGFAEAIVGLAVRETVILFSLSTLKTVDDHCGYNLPWDPLQIIFGNNADYHDIHHQSVGIKSNYSQPFFIHWDVLLVLRLEYHTFLTTISSPFPFAMQSQPTNATQAKDRHYMQLSHSLTRLSQSIGRTAELCESLKLNLDAMRTLAATHAAQFMTVAAGLSADPEQEGMDSAE</sequence>
<evidence type="ECO:0000313" key="7">
    <source>
        <dbReference type="EMBL" id="GBE86523.1"/>
    </source>
</evidence>
<dbReference type="Proteomes" id="UP000287166">
    <property type="component" value="Unassembled WGS sequence"/>
</dbReference>
<dbReference type="Pfam" id="PF04116">
    <property type="entry name" value="FA_hydroxylase"/>
    <property type="match status" value="1"/>
</dbReference>
<keyword evidence="4 5" id="KW-0472">Membrane</keyword>
<comment type="subcellular location">
    <subcellularLocation>
        <location evidence="1">Membrane</location>
    </subcellularLocation>
</comment>
<evidence type="ECO:0000256" key="4">
    <source>
        <dbReference type="ARBA" id="ARBA00023136"/>
    </source>
</evidence>
<dbReference type="GeneID" id="38783440"/>
<dbReference type="STRING" id="139825.A0A401GWG1"/>
<dbReference type="InterPro" id="IPR006694">
    <property type="entry name" value="Fatty_acid_hydroxylase"/>
</dbReference>
<reference evidence="7 8" key="1">
    <citation type="journal article" date="2018" name="Sci. Rep.">
        <title>Genome sequence of the cauliflower mushroom Sparassis crispa (Hanabiratake) and its association with beneficial usage.</title>
        <authorList>
            <person name="Kiyama R."/>
            <person name="Furutani Y."/>
            <person name="Kawaguchi K."/>
            <person name="Nakanishi T."/>
        </authorList>
    </citation>
    <scope>NUCLEOTIDE SEQUENCE [LARGE SCALE GENOMIC DNA]</scope>
</reference>
<dbReference type="PANTHER" id="PTHR11863">
    <property type="entry name" value="STEROL DESATURASE"/>
    <property type="match status" value="1"/>
</dbReference>
<dbReference type="GO" id="GO:0005506">
    <property type="term" value="F:iron ion binding"/>
    <property type="evidence" value="ECO:0007669"/>
    <property type="project" value="InterPro"/>
</dbReference>
<dbReference type="InterPro" id="IPR050307">
    <property type="entry name" value="Sterol_Desaturase_Related"/>
</dbReference>
<evidence type="ECO:0000256" key="2">
    <source>
        <dbReference type="ARBA" id="ARBA00022692"/>
    </source>
</evidence>
<dbReference type="OrthoDB" id="408954at2759"/>
<keyword evidence="8" id="KW-1185">Reference proteome</keyword>
<accession>A0A401GWG1</accession>
<keyword evidence="3 5" id="KW-1133">Transmembrane helix</keyword>
<name>A0A401GWG1_9APHY</name>
<protein>
    <submittedName>
        <fullName evidence="7">Sphingolipid C4-hydroxylase SUR2</fullName>
    </submittedName>
</protein>
<gene>
    <name evidence="7" type="ORF">SCP_0904020</name>
</gene>
<proteinExistence type="predicted"/>
<organism evidence="7 8">
    <name type="scientific">Sparassis crispa</name>
    <dbReference type="NCBI Taxonomy" id="139825"/>
    <lineage>
        <taxon>Eukaryota</taxon>
        <taxon>Fungi</taxon>
        <taxon>Dikarya</taxon>
        <taxon>Basidiomycota</taxon>
        <taxon>Agaricomycotina</taxon>
        <taxon>Agaricomycetes</taxon>
        <taxon>Polyporales</taxon>
        <taxon>Sparassidaceae</taxon>
        <taxon>Sparassis</taxon>
    </lineage>
</organism>
<evidence type="ECO:0000313" key="8">
    <source>
        <dbReference type="Proteomes" id="UP000287166"/>
    </source>
</evidence>
<feature type="domain" description="Fatty acid hydroxylase" evidence="6">
    <location>
        <begin position="171"/>
        <end position="303"/>
    </location>
</feature>
<evidence type="ECO:0000256" key="5">
    <source>
        <dbReference type="SAM" id="Phobius"/>
    </source>
</evidence>
<feature type="transmembrane region" description="Helical" evidence="5">
    <location>
        <begin position="156"/>
        <end position="177"/>
    </location>
</feature>
<evidence type="ECO:0000259" key="6">
    <source>
        <dbReference type="Pfam" id="PF04116"/>
    </source>
</evidence>
<dbReference type="RefSeq" id="XP_027617436.1">
    <property type="nucleotide sequence ID" value="XM_027761635.1"/>
</dbReference>
<evidence type="ECO:0000256" key="1">
    <source>
        <dbReference type="ARBA" id="ARBA00004370"/>
    </source>
</evidence>
<dbReference type="EMBL" id="BFAD01000009">
    <property type="protein sequence ID" value="GBE86523.1"/>
    <property type="molecule type" value="Genomic_DNA"/>
</dbReference>
<dbReference type="GO" id="GO:0016491">
    <property type="term" value="F:oxidoreductase activity"/>
    <property type="evidence" value="ECO:0007669"/>
    <property type="project" value="InterPro"/>
</dbReference>
<dbReference type="GO" id="GO:0016020">
    <property type="term" value="C:membrane"/>
    <property type="evidence" value="ECO:0007669"/>
    <property type="project" value="UniProtKB-SubCell"/>
</dbReference>
<dbReference type="InParanoid" id="A0A401GWG1"/>
<dbReference type="AlphaFoldDB" id="A0A401GWG1"/>
<feature type="transmembrane region" description="Helical" evidence="5">
    <location>
        <begin position="40"/>
        <end position="61"/>
    </location>
</feature>
<evidence type="ECO:0000256" key="3">
    <source>
        <dbReference type="ARBA" id="ARBA00022989"/>
    </source>
</evidence>
<dbReference type="GO" id="GO:0008610">
    <property type="term" value="P:lipid biosynthetic process"/>
    <property type="evidence" value="ECO:0007669"/>
    <property type="project" value="InterPro"/>
</dbReference>
<comment type="caution">
    <text evidence="7">The sequence shown here is derived from an EMBL/GenBank/DDBJ whole genome shotgun (WGS) entry which is preliminary data.</text>
</comment>
<dbReference type="FunCoup" id="A0A401GWG1">
    <property type="interactions" value="98"/>
</dbReference>